<proteinExistence type="predicted"/>
<sequence length="165" mass="16572">MISESNMLKSAELGRPGRRRGLMANGVRIIMALVMLLAVPLGTNPAQAGDGGTGAAGAVGSASLEACRTTSGKVLYDCVANALDKMSTTLTKWAPPEAHSALQTAASQLRAASNKAQALSAIAQCRSVFAGLVKQATAAKQQSAPGLSAIVGVLSKAAALIQAKG</sequence>
<reference evidence="1" key="1">
    <citation type="submission" date="2021-12" db="EMBL/GenBank/DDBJ databases">
        <title>Bradyrhizobium xenonodulans sp. nov.</title>
        <authorList>
            <person name="Claassens R."/>
            <person name="Venter S.N."/>
            <person name="Beukes C.W."/>
            <person name="Stepkowski T."/>
            <person name="Steenkamp E.T."/>
        </authorList>
    </citation>
    <scope>NUCLEOTIDE SEQUENCE</scope>
    <source>
        <strain evidence="1">14AB</strain>
    </source>
</reference>
<evidence type="ECO:0000313" key="1">
    <source>
        <dbReference type="EMBL" id="WBL78629.1"/>
    </source>
</evidence>
<dbReference type="RefSeq" id="WP_270163896.1">
    <property type="nucleotide sequence ID" value="NZ_CP089391.1"/>
</dbReference>
<accession>A0ABY7MKE0</accession>
<evidence type="ECO:0008006" key="3">
    <source>
        <dbReference type="Google" id="ProtNLM"/>
    </source>
</evidence>
<organism evidence="1 2">
    <name type="scientific">Bradyrhizobium xenonodulans</name>
    <dbReference type="NCBI Taxonomy" id="2736875"/>
    <lineage>
        <taxon>Bacteria</taxon>
        <taxon>Pseudomonadati</taxon>
        <taxon>Pseudomonadota</taxon>
        <taxon>Alphaproteobacteria</taxon>
        <taxon>Hyphomicrobiales</taxon>
        <taxon>Nitrobacteraceae</taxon>
        <taxon>Bradyrhizobium</taxon>
    </lineage>
</organism>
<dbReference type="Proteomes" id="UP001179614">
    <property type="component" value="Chromosome"/>
</dbReference>
<protein>
    <recommendedName>
        <fullName evidence="3">Pectinesterase inhibitor domain-containing protein</fullName>
    </recommendedName>
</protein>
<evidence type="ECO:0000313" key="2">
    <source>
        <dbReference type="Proteomes" id="UP001179614"/>
    </source>
</evidence>
<gene>
    <name evidence="1" type="ORF">I3J27_37810</name>
</gene>
<dbReference type="EMBL" id="CP089391">
    <property type="protein sequence ID" value="WBL78629.1"/>
    <property type="molecule type" value="Genomic_DNA"/>
</dbReference>
<name>A0ABY7MKE0_9BRAD</name>
<keyword evidence="2" id="KW-1185">Reference proteome</keyword>